<comment type="caution">
    <text evidence="1">The sequence shown here is derived from an EMBL/GenBank/DDBJ whole genome shotgun (WGS) entry which is preliminary data.</text>
</comment>
<evidence type="ECO:0000313" key="1">
    <source>
        <dbReference type="EMBL" id="KAK7483008.1"/>
    </source>
</evidence>
<reference evidence="1 2" key="1">
    <citation type="journal article" date="2023" name="Sci. Data">
        <title>Genome assembly of the Korean intertidal mud-creeper Batillaria attramentaria.</title>
        <authorList>
            <person name="Patra A.K."/>
            <person name="Ho P.T."/>
            <person name="Jun S."/>
            <person name="Lee S.J."/>
            <person name="Kim Y."/>
            <person name="Won Y.J."/>
        </authorList>
    </citation>
    <scope>NUCLEOTIDE SEQUENCE [LARGE SCALE GENOMIC DNA]</scope>
    <source>
        <strain evidence="1">Wonlab-2016</strain>
    </source>
</reference>
<dbReference type="EMBL" id="JACVVK020000235">
    <property type="protein sequence ID" value="KAK7483008.1"/>
    <property type="molecule type" value="Genomic_DNA"/>
</dbReference>
<protein>
    <submittedName>
        <fullName evidence="1">Uncharacterized protein</fullName>
    </submittedName>
</protein>
<organism evidence="1 2">
    <name type="scientific">Batillaria attramentaria</name>
    <dbReference type="NCBI Taxonomy" id="370345"/>
    <lineage>
        <taxon>Eukaryota</taxon>
        <taxon>Metazoa</taxon>
        <taxon>Spiralia</taxon>
        <taxon>Lophotrochozoa</taxon>
        <taxon>Mollusca</taxon>
        <taxon>Gastropoda</taxon>
        <taxon>Caenogastropoda</taxon>
        <taxon>Sorbeoconcha</taxon>
        <taxon>Cerithioidea</taxon>
        <taxon>Batillariidae</taxon>
        <taxon>Batillaria</taxon>
    </lineage>
</organism>
<evidence type="ECO:0000313" key="2">
    <source>
        <dbReference type="Proteomes" id="UP001519460"/>
    </source>
</evidence>
<accession>A0ABD0K7N3</accession>
<dbReference type="Proteomes" id="UP001519460">
    <property type="component" value="Unassembled WGS sequence"/>
</dbReference>
<proteinExistence type="predicted"/>
<sequence>MPCSDVHHVVRVLMQPHGSMFGFTHERVTKDGIFPLLLSVLCRWNAAKLGELNPARSGAGGRLSQWGRWKVGTAAFGGGGSDWGLGEQGRGPVQGWVDLLR</sequence>
<keyword evidence="2" id="KW-1185">Reference proteome</keyword>
<dbReference type="AlphaFoldDB" id="A0ABD0K7N3"/>
<name>A0ABD0K7N3_9CAEN</name>
<gene>
    <name evidence="1" type="ORF">BaRGS_00025785</name>
</gene>